<accession>A0AA39MC44</accession>
<sequence>MLLYYRLEMANQSYVEMCKTTESLANNWGFVLNLALRAFIGISGIACSLIVAKFANPTVSFHPNARFILKAHFCAVMLACSGLILGDGFDFLRMTAFKIARTGGGELECPVPLINSHLGCAFRLLLLFGNMCSVFTIFSLAIERIVATVKVGSYDGKKSGLGYVIVSVMVFVAICLIIYQALSIEIEPYVAVASFKGQRATSVYSSLVNMQIALDVINSFIFFVLLIANNRLKKQVTRFSVSLPFKYQVLENISAISVILPLSVVHTVIYAGTFILLGQLAVPQKESAVRVRMSILLDLMPFYDILLPVVLLWRHFVHKRAVEKMNTVNFIGKLTSPVRQKRIKAEQQTHFAMLDKMFSRQ</sequence>
<gene>
    <name evidence="6" type="ORF">QR680_011006</name>
</gene>
<feature type="transmembrane region" description="Helical" evidence="5">
    <location>
        <begin position="202"/>
        <end position="228"/>
    </location>
</feature>
<keyword evidence="4 5" id="KW-0472">Membrane</keyword>
<keyword evidence="3 5" id="KW-1133">Transmembrane helix</keyword>
<protein>
    <submittedName>
        <fullName evidence="6">Uncharacterized protein</fullName>
    </submittedName>
</protein>
<evidence type="ECO:0000256" key="4">
    <source>
        <dbReference type="ARBA" id="ARBA00023136"/>
    </source>
</evidence>
<name>A0AA39MC44_9BILA</name>
<dbReference type="Proteomes" id="UP001175271">
    <property type="component" value="Unassembled WGS sequence"/>
</dbReference>
<proteinExistence type="predicted"/>
<feature type="transmembrane region" description="Helical" evidence="5">
    <location>
        <begin position="121"/>
        <end position="141"/>
    </location>
</feature>
<evidence type="ECO:0000313" key="7">
    <source>
        <dbReference type="Proteomes" id="UP001175271"/>
    </source>
</evidence>
<evidence type="ECO:0000313" key="6">
    <source>
        <dbReference type="EMBL" id="KAK0428792.1"/>
    </source>
</evidence>
<feature type="transmembrane region" description="Helical" evidence="5">
    <location>
        <begin position="67"/>
        <end position="85"/>
    </location>
</feature>
<dbReference type="PANTHER" id="PTHR46561:SF11">
    <property type="entry name" value="SERPENTINE RECEPTOR CLASS ALPHA_BETA-14"/>
    <property type="match status" value="1"/>
</dbReference>
<feature type="transmembrane region" description="Helical" evidence="5">
    <location>
        <begin position="295"/>
        <end position="316"/>
    </location>
</feature>
<evidence type="ECO:0000256" key="2">
    <source>
        <dbReference type="ARBA" id="ARBA00022692"/>
    </source>
</evidence>
<dbReference type="GO" id="GO:0016020">
    <property type="term" value="C:membrane"/>
    <property type="evidence" value="ECO:0007669"/>
    <property type="project" value="UniProtKB-SubCell"/>
</dbReference>
<evidence type="ECO:0000256" key="3">
    <source>
        <dbReference type="ARBA" id="ARBA00022989"/>
    </source>
</evidence>
<comment type="subcellular location">
    <subcellularLocation>
        <location evidence="1">Membrane</location>
        <topology evidence="1">Multi-pass membrane protein</topology>
    </subcellularLocation>
</comment>
<keyword evidence="7" id="KW-1185">Reference proteome</keyword>
<reference evidence="6" key="1">
    <citation type="submission" date="2023-06" db="EMBL/GenBank/DDBJ databases">
        <title>Genomic analysis of the entomopathogenic nematode Steinernema hermaphroditum.</title>
        <authorList>
            <person name="Schwarz E.M."/>
            <person name="Heppert J.K."/>
            <person name="Baniya A."/>
            <person name="Schwartz H.T."/>
            <person name="Tan C.-H."/>
            <person name="Antoshechkin I."/>
            <person name="Sternberg P.W."/>
            <person name="Goodrich-Blair H."/>
            <person name="Dillman A.R."/>
        </authorList>
    </citation>
    <scope>NUCLEOTIDE SEQUENCE</scope>
    <source>
        <strain evidence="6">PS9179</strain>
        <tissue evidence="6">Whole animal</tissue>
    </source>
</reference>
<dbReference type="EMBL" id="JAUCMV010000001">
    <property type="protein sequence ID" value="KAK0428792.1"/>
    <property type="molecule type" value="Genomic_DNA"/>
</dbReference>
<dbReference type="AlphaFoldDB" id="A0AA39MC44"/>
<keyword evidence="2 5" id="KW-0812">Transmembrane</keyword>
<evidence type="ECO:0000256" key="1">
    <source>
        <dbReference type="ARBA" id="ARBA00004141"/>
    </source>
</evidence>
<dbReference type="PANTHER" id="PTHR46561">
    <property type="entry name" value="SERPENTINE RECEPTOR, CLASS AB (CLASS A-LIKE)-RELATED"/>
    <property type="match status" value="1"/>
</dbReference>
<organism evidence="6 7">
    <name type="scientific">Steinernema hermaphroditum</name>
    <dbReference type="NCBI Taxonomy" id="289476"/>
    <lineage>
        <taxon>Eukaryota</taxon>
        <taxon>Metazoa</taxon>
        <taxon>Ecdysozoa</taxon>
        <taxon>Nematoda</taxon>
        <taxon>Chromadorea</taxon>
        <taxon>Rhabditida</taxon>
        <taxon>Tylenchina</taxon>
        <taxon>Panagrolaimomorpha</taxon>
        <taxon>Strongyloidoidea</taxon>
        <taxon>Steinernematidae</taxon>
        <taxon>Steinernema</taxon>
    </lineage>
</organism>
<dbReference type="InterPro" id="IPR019408">
    <property type="entry name" value="7TM_GPCR_serpentine_rcpt_Srab"/>
</dbReference>
<dbReference type="Pfam" id="PF10292">
    <property type="entry name" value="7TM_GPCR_Srab"/>
    <property type="match status" value="1"/>
</dbReference>
<dbReference type="InterPro" id="IPR053286">
    <property type="entry name" value="Nematode_rcpt-like_srab"/>
</dbReference>
<evidence type="ECO:0000256" key="5">
    <source>
        <dbReference type="SAM" id="Phobius"/>
    </source>
</evidence>
<feature type="transmembrane region" description="Helical" evidence="5">
    <location>
        <begin position="161"/>
        <end position="182"/>
    </location>
</feature>
<feature type="transmembrane region" description="Helical" evidence="5">
    <location>
        <begin position="34"/>
        <end position="55"/>
    </location>
</feature>
<comment type="caution">
    <text evidence="6">The sequence shown here is derived from an EMBL/GenBank/DDBJ whole genome shotgun (WGS) entry which is preliminary data.</text>
</comment>
<feature type="transmembrane region" description="Helical" evidence="5">
    <location>
        <begin position="249"/>
        <end position="275"/>
    </location>
</feature>